<protein>
    <recommendedName>
        <fullName evidence="3">Alpha-L-rhamnosidase six-hairpin glycosidase domain-containing protein</fullName>
    </recommendedName>
</protein>
<evidence type="ECO:0000313" key="2">
    <source>
        <dbReference type="Proteomes" id="UP000721861"/>
    </source>
</evidence>
<dbReference type="PROSITE" id="PS51257">
    <property type="entry name" value="PROKAR_LIPOPROTEIN"/>
    <property type="match status" value="1"/>
</dbReference>
<evidence type="ECO:0000313" key="1">
    <source>
        <dbReference type="EMBL" id="MBS2210685.1"/>
    </source>
</evidence>
<dbReference type="InterPro" id="IPR012341">
    <property type="entry name" value="6hp_glycosidase-like_sf"/>
</dbReference>
<name>A0ABS5K6U4_9BACT</name>
<sequence length="516" mass="58395">MKIKLIGLLALIIITGCRYRQSDSKQEITCATVDLSLQSDNAILQEGFNWAVHKTSQFVMTGKTGLVNKDERTPDGTGTAVYIPSYWAGYYDRTAFYSRDFVHQAVGAQIVGLWDENYTMFNAFAANSTEARDWWTLWAFNFDGTPHHIDYRSEKKFVKELPAQFELIEKAFKQYLWSGDERYIRDSVLWNFYTRTLTDFITLHDTNNNGVAEGKGGIWAGSCTYNERGEYPIEAGDGIACQYQATLAYAHMLMARGEEGKAQLWYDKSAALKDYFNNEWSVADDGTYARGLNKEGVRLTGFGKENSWFMPLKLITDPGKRNDDYLQFIADNLGQGIGTTPTAPPNIEAYTYLPDMYFHYNWSDEAWKWMKYILSVKDLPHERPSQGTNGDYPEISYTIVSQTVEGLMGIDPNANTGQVKTLARLPKDIGAVKVNNVRFGDYCIDLEHVGVQKSVLTNKSAQSLNWEVCFYGDYDNIIVNEIVMHAEQMTINGLKVSFVQVNAEAGLSITAEAQIY</sequence>
<dbReference type="RefSeq" id="WP_212226132.1">
    <property type="nucleotide sequence ID" value="NZ_JAGUCN010000003.1"/>
</dbReference>
<gene>
    <name evidence="1" type="ORF">KEM09_04690</name>
</gene>
<reference evidence="1 2" key="1">
    <citation type="journal article" date="2014" name="Int. J. Syst. Evol. Microbiol.">
        <title>Carboxylicivirga gen. nov. in the family Marinilabiliaceae with two novel species, Carboxylicivirga mesophila sp. nov. and Carboxylicivirga taeanensis sp. nov., and reclassification of Cytophaga fermentans as Saccharicrinis fermentans gen. nov., comb. nov.</title>
        <authorList>
            <person name="Yang S.H."/>
            <person name="Seo H.S."/>
            <person name="Woo J.H."/>
            <person name="Oh H.M."/>
            <person name="Jang H."/>
            <person name="Lee J.H."/>
            <person name="Kim S.J."/>
            <person name="Kwon K.K."/>
        </authorList>
    </citation>
    <scope>NUCLEOTIDE SEQUENCE [LARGE SCALE GENOMIC DNA]</scope>
    <source>
        <strain evidence="1 2">JCM 18290</strain>
    </source>
</reference>
<dbReference type="Proteomes" id="UP000721861">
    <property type="component" value="Unassembled WGS sequence"/>
</dbReference>
<dbReference type="InterPro" id="IPR008928">
    <property type="entry name" value="6-hairpin_glycosidase_sf"/>
</dbReference>
<evidence type="ECO:0008006" key="3">
    <source>
        <dbReference type="Google" id="ProtNLM"/>
    </source>
</evidence>
<dbReference type="Gene3D" id="1.50.10.10">
    <property type="match status" value="1"/>
</dbReference>
<dbReference type="SUPFAM" id="SSF48208">
    <property type="entry name" value="Six-hairpin glycosidases"/>
    <property type="match status" value="1"/>
</dbReference>
<keyword evidence="2" id="KW-1185">Reference proteome</keyword>
<accession>A0ABS5K6U4</accession>
<organism evidence="1 2">
    <name type="scientific">Carboxylicivirga mesophila</name>
    <dbReference type="NCBI Taxonomy" id="1166478"/>
    <lineage>
        <taxon>Bacteria</taxon>
        <taxon>Pseudomonadati</taxon>
        <taxon>Bacteroidota</taxon>
        <taxon>Bacteroidia</taxon>
        <taxon>Marinilabiliales</taxon>
        <taxon>Marinilabiliaceae</taxon>
        <taxon>Carboxylicivirga</taxon>
    </lineage>
</organism>
<proteinExistence type="predicted"/>
<comment type="caution">
    <text evidence="1">The sequence shown here is derived from an EMBL/GenBank/DDBJ whole genome shotgun (WGS) entry which is preliminary data.</text>
</comment>
<dbReference type="EMBL" id="JAGUCN010000003">
    <property type="protein sequence ID" value="MBS2210685.1"/>
    <property type="molecule type" value="Genomic_DNA"/>
</dbReference>